<protein>
    <submittedName>
        <fullName evidence="2">Uncharacterized protein</fullName>
    </submittedName>
</protein>
<feature type="compositionally biased region" description="Polar residues" evidence="1">
    <location>
        <begin position="64"/>
        <end position="73"/>
    </location>
</feature>
<evidence type="ECO:0000313" key="3">
    <source>
        <dbReference type="Proteomes" id="UP000030760"/>
    </source>
</evidence>
<reference evidence="3" key="1">
    <citation type="journal article" date="2013" name="Genome Announc.">
        <title>Draft Genome Sequence of Streptomyces bottropensis ATCC 25435, a Bottromycin-Producing Actinomycete.</title>
        <authorList>
            <person name="Zhang H."/>
            <person name="Zhou W."/>
            <person name="Zhuang Y."/>
            <person name="Liang X."/>
            <person name="Liu T."/>
        </authorList>
    </citation>
    <scope>NUCLEOTIDE SEQUENCE [LARGE SCALE GENOMIC DNA]</scope>
    <source>
        <strain evidence="3">ATCC 25435</strain>
    </source>
</reference>
<accession>M3EIW5</accession>
<dbReference type="Proteomes" id="UP000030760">
    <property type="component" value="Unassembled WGS sequence"/>
</dbReference>
<evidence type="ECO:0000313" key="2">
    <source>
        <dbReference type="EMBL" id="EMF56261.1"/>
    </source>
</evidence>
<dbReference type="EMBL" id="KB405066">
    <property type="protein sequence ID" value="EMF56261.1"/>
    <property type="molecule type" value="Genomic_DNA"/>
</dbReference>
<proteinExistence type="predicted"/>
<dbReference type="AlphaFoldDB" id="M3EIW5"/>
<dbReference type="GeneID" id="96268795"/>
<dbReference type="RefSeq" id="WP_005477580.1">
    <property type="nucleotide sequence ID" value="NZ_KB405066.1"/>
</dbReference>
<name>M3EIW5_9ACTN</name>
<organism evidence="2 3">
    <name type="scientific">Streptomyces bottropensis ATCC 25435</name>
    <dbReference type="NCBI Taxonomy" id="1054862"/>
    <lineage>
        <taxon>Bacteria</taxon>
        <taxon>Bacillati</taxon>
        <taxon>Actinomycetota</taxon>
        <taxon>Actinomycetes</taxon>
        <taxon>Kitasatosporales</taxon>
        <taxon>Streptomycetaceae</taxon>
        <taxon>Streptomyces</taxon>
    </lineage>
</organism>
<gene>
    <name evidence="2" type="ORF">SBD_2353</name>
</gene>
<evidence type="ECO:0000256" key="1">
    <source>
        <dbReference type="SAM" id="MobiDB-lite"/>
    </source>
</evidence>
<sequence length="80" mass="8612">MLPVASIALTELLLSASQADLENFDLAEPAFRLGFGDSRDQVVADLAKPRPLGRVRPEERASDASLSELPSSRTDGDDRS</sequence>
<feature type="region of interest" description="Disordered" evidence="1">
    <location>
        <begin position="46"/>
        <end position="80"/>
    </location>
</feature>